<evidence type="ECO:0000313" key="1">
    <source>
        <dbReference type="EMBL" id="QXN88743.1"/>
    </source>
</evidence>
<organism evidence="1 2">
    <name type="scientific">Nocardia iowensis</name>
    <dbReference type="NCBI Taxonomy" id="204891"/>
    <lineage>
        <taxon>Bacteria</taxon>
        <taxon>Bacillati</taxon>
        <taxon>Actinomycetota</taxon>
        <taxon>Actinomycetes</taxon>
        <taxon>Mycobacteriales</taxon>
        <taxon>Nocardiaceae</taxon>
        <taxon>Nocardia</taxon>
    </lineage>
</organism>
<dbReference type="RefSeq" id="WP_218469626.1">
    <property type="nucleotide sequence ID" value="NZ_BAABJN010000011.1"/>
</dbReference>
<sequence>MLHITSTEHGQACWQIANNRLWMESFTDHHSQAMAYRLRMDGTEIDIPNALSGVVYFGEADQRPELPFVAERFPNHRALWVAVEAA</sequence>
<dbReference type="Proteomes" id="UP000694257">
    <property type="component" value="Chromosome"/>
</dbReference>
<reference evidence="1 2" key="1">
    <citation type="submission" date="2021-07" db="EMBL/GenBank/DDBJ databases">
        <title>Whole Genome Sequence of Nocardia Iowensis.</title>
        <authorList>
            <person name="Lamm A."/>
            <person name="Collins-Fairclough A.M."/>
            <person name="Bunk B."/>
            <person name="Sproer C."/>
        </authorList>
    </citation>
    <scope>NUCLEOTIDE SEQUENCE [LARGE SCALE GENOMIC DNA]</scope>
    <source>
        <strain evidence="1 2">NRRL 5646</strain>
    </source>
</reference>
<gene>
    <name evidence="1" type="ORF">KV110_24490</name>
</gene>
<dbReference type="EMBL" id="CP078145">
    <property type="protein sequence ID" value="QXN88743.1"/>
    <property type="molecule type" value="Genomic_DNA"/>
</dbReference>
<keyword evidence="2" id="KW-1185">Reference proteome</keyword>
<evidence type="ECO:0000313" key="2">
    <source>
        <dbReference type="Proteomes" id="UP000694257"/>
    </source>
</evidence>
<accession>A0ABX8RGL8</accession>
<proteinExistence type="predicted"/>
<name>A0ABX8RGL8_NOCIO</name>
<protein>
    <submittedName>
        <fullName evidence="1">Uncharacterized protein</fullName>
    </submittedName>
</protein>